<name>A0ABR2I0X5_9PEZI</name>
<gene>
    <name evidence="3" type="ORF">PGQ11_011532</name>
</gene>
<accession>A0ABR2I0X5</accession>
<keyword evidence="2" id="KW-0732">Signal</keyword>
<feature type="signal peptide" evidence="2">
    <location>
        <begin position="1"/>
        <end position="21"/>
    </location>
</feature>
<evidence type="ECO:0000313" key="4">
    <source>
        <dbReference type="Proteomes" id="UP001390339"/>
    </source>
</evidence>
<keyword evidence="4" id="KW-1185">Reference proteome</keyword>
<feature type="compositionally biased region" description="Low complexity" evidence="1">
    <location>
        <begin position="55"/>
        <end position="66"/>
    </location>
</feature>
<organism evidence="3 4">
    <name type="scientific">Apiospora arundinis</name>
    <dbReference type="NCBI Taxonomy" id="335852"/>
    <lineage>
        <taxon>Eukaryota</taxon>
        <taxon>Fungi</taxon>
        <taxon>Dikarya</taxon>
        <taxon>Ascomycota</taxon>
        <taxon>Pezizomycotina</taxon>
        <taxon>Sordariomycetes</taxon>
        <taxon>Xylariomycetidae</taxon>
        <taxon>Amphisphaeriales</taxon>
        <taxon>Apiosporaceae</taxon>
        <taxon>Apiospora</taxon>
    </lineage>
</organism>
<protein>
    <submittedName>
        <fullName evidence="3">Uncharacterized protein</fullName>
    </submittedName>
</protein>
<feature type="region of interest" description="Disordered" evidence="1">
    <location>
        <begin position="28"/>
        <end position="70"/>
    </location>
</feature>
<evidence type="ECO:0000313" key="3">
    <source>
        <dbReference type="EMBL" id="KAK8855620.1"/>
    </source>
</evidence>
<evidence type="ECO:0000256" key="2">
    <source>
        <dbReference type="SAM" id="SignalP"/>
    </source>
</evidence>
<dbReference type="EMBL" id="JAPCWZ010000007">
    <property type="protein sequence ID" value="KAK8855620.1"/>
    <property type="molecule type" value="Genomic_DNA"/>
</dbReference>
<reference evidence="3 4" key="1">
    <citation type="journal article" date="2024" name="IMA Fungus">
        <title>Apiospora arundinis, a panoply of carbohydrate-active enzymes and secondary metabolites.</title>
        <authorList>
            <person name="Sorensen T."/>
            <person name="Petersen C."/>
            <person name="Muurmann A.T."/>
            <person name="Christiansen J.V."/>
            <person name="Brundto M.L."/>
            <person name="Overgaard C.K."/>
            <person name="Boysen A.T."/>
            <person name="Wollenberg R.D."/>
            <person name="Larsen T.O."/>
            <person name="Sorensen J.L."/>
            <person name="Nielsen K.L."/>
            <person name="Sondergaard T.E."/>
        </authorList>
    </citation>
    <scope>NUCLEOTIDE SEQUENCE [LARGE SCALE GENOMIC DNA]</scope>
    <source>
        <strain evidence="3 4">AAU 773</strain>
    </source>
</reference>
<evidence type="ECO:0000256" key="1">
    <source>
        <dbReference type="SAM" id="MobiDB-lite"/>
    </source>
</evidence>
<comment type="caution">
    <text evidence="3">The sequence shown here is derived from an EMBL/GenBank/DDBJ whole genome shotgun (WGS) entry which is preliminary data.</text>
</comment>
<sequence>MKTFSATAGVVSLLCAVLGLASPTAPVVPRQDAAEPVTESRTLSTKSHRGEDRATAAATAATNTATSSGDDENQFLSLVQGWQYRRASGYYILTDAYGDVITEFQEARHVILSGCDVTECTENLLDHEARGMTTEESALPSSKWCNGSAIRSTDPVTNLMGHLRCLASLT</sequence>
<dbReference type="Proteomes" id="UP001390339">
    <property type="component" value="Unassembled WGS sequence"/>
</dbReference>
<proteinExistence type="predicted"/>
<feature type="chain" id="PRO_5045790830" evidence="2">
    <location>
        <begin position="22"/>
        <end position="170"/>
    </location>
</feature>